<accession>A0A919F7W3</accession>
<organism evidence="2 3">
    <name type="scientific">Xanthomonas boreopolis</name>
    <dbReference type="NCBI Taxonomy" id="86183"/>
    <lineage>
        <taxon>Bacteria</taxon>
        <taxon>Pseudomonadati</taxon>
        <taxon>Pseudomonadota</taxon>
        <taxon>Gammaproteobacteria</taxon>
        <taxon>Lysobacterales</taxon>
        <taxon>Lysobacteraceae</taxon>
        <taxon>Xanthomonas</taxon>
    </lineage>
</organism>
<sequence>MFSIERQRSADRLDFFRQVEAREQDLHSQNHEKEGYILRAAEDIGGLRVLFYRSSPVDIYTYNVEAYMWPGNGGYRLSTTVATGEKPQVPALLDFVKDMHPIGAGAVAPSGAFCLDGLYLDKGNQRLLASMQATIREWHGARAWVSVLENENSLADEALDIHYDIERERNAAKDILAEDPSTASDPGYPKTVKSLRDGTRDLDGMPGQELVWKKVLNSGVEVYHLRWQTDTAPNGVTVGMDVGDEDDPVPSPRQEEIIALWDAILSTLRQR</sequence>
<evidence type="ECO:0000259" key="1">
    <source>
        <dbReference type="Pfam" id="PF18426"/>
    </source>
</evidence>
<reference evidence="2" key="1">
    <citation type="journal article" date="2014" name="Int. J. Syst. Evol. Microbiol.">
        <title>Complete genome sequence of Corynebacterium casei LMG S-19264T (=DSM 44701T), isolated from a smear-ripened cheese.</title>
        <authorList>
            <consortium name="US DOE Joint Genome Institute (JGI-PGF)"/>
            <person name="Walter F."/>
            <person name="Albersmeier A."/>
            <person name="Kalinowski J."/>
            <person name="Ruckert C."/>
        </authorList>
    </citation>
    <scope>NUCLEOTIDE SEQUENCE</scope>
    <source>
        <strain evidence="2">JCM 13306</strain>
    </source>
</reference>
<dbReference type="Pfam" id="PF18426">
    <property type="entry name" value="Tli4_C"/>
    <property type="match status" value="1"/>
</dbReference>
<keyword evidence="3" id="KW-1185">Reference proteome</keyword>
<dbReference type="Proteomes" id="UP000623958">
    <property type="component" value="Unassembled WGS sequence"/>
</dbReference>
<protein>
    <recommendedName>
        <fullName evidence="1">Tle cognate immunity protein 4 C-terminal domain-containing protein</fullName>
    </recommendedName>
</protein>
<dbReference type="EMBL" id="BNBA01000014">
    <property type="protein sequence ID" value="GHH53975.1"/>
    <property type="molecule type" value="Genomic_DNA"/>
</dbReference>
<name>A0A919F7W3_9XANT</name>
<proteinExistence type="predicted"/>
<evidence type="ECO:0000313" key="3">
    <source>
        <dbReference type="Proteomes" id="UP000623958"/>
    </source>
</evidence>
<comment type="caution">
    <text evidence="2">The sequence shown here is derived from an EMBL/GenBank/DDBJ whole genome shotgun (WGS) entry which is preliminary data.</text>
</comment>
<dbReference type="InterPro" id="IPR041290">
    <property type="entry name" value="Tli4_C"/>
</dbReference>
<reference evidence="2" key="2">
    <citation type="submission" date="2020-09" db="EMBL/GenBank/DDBJ databases">
        <authorList>
            <person name="Sun Q."/>
            <person name="Ohkuma M."/>
        </authorList>
    </citation>
    <scope>NUCLEOTIDE SEQUENCE</scope>
    <source>
        <strain evidence="2">JCM 13306</strain>
    </source>
</reference>
<gene>
    <name evidence="2" type="ORF">GCM10009090_20050</name>
</gene>
<dbReference type="AlphaFoldDB" id="A0A919F7W3"/>
<feature type="domain" description="Tle cognate immunity protein 4 C-terminal" evidence="1">
    <location>
        <begin position="161"/>
        <end position="271"/>
    </location>
</feature>
<evidence type="ECO:0000313" key="2">
    <source>
        <dbReference type="EMBL" id="GHH53975.1"/>
    </source>
</evidence>